<evidence type="ECO:0000259" key="9">
    <source>
        <dbReference type="SMART" id="SM00839"/>
    </source>
</evidence>
<evidence type="ECO:0000256" key="4">
    <source>
        <dbReference type="PIRNR" id="PIRNR000185"/>
    </source>
</evidence>
<sequence>MTETLNSFAMAQRQIKTAIHKLGLAGSVYELLKEPKRTLTVLVPVKMDNGGIKVFTGYRVVHNDALGPGKGGIRFHPEVSLDEVKALATWMTFKCAVVGISYGGAKGGVMVDPKQLSRSEMERLSRAYVQAIAPLIGPEKDIPAPDVNTNPQIMSWMMDEFSIIQQHNSFGVITGKPLIIGGSAGRVPATAQGMVYVLEEAMQALKLTLEGANVVIQGYGNAGSYAAKILFDKKAKIVAVSDSQGGIYNPKGLNPFKISEHKAATGSVINYLGAKTITNAELLTLPCDVLVPSALENQITDQNAAGIKAKIIIEAANGPTTPEADRILVDKGIWVVPDILANAGGVTVSYFEWVQNNMGYYWAEEEVEKHLRRIMKEAFHRVYDLYREYPDIDMRAAAYMLAVKRVSEAMQVRGWLGEVEAEQETVKISAK</sequence>
<evidence type="ECO:0000256" key="3">
    <source>
        <dbReference type="ARBA" id="ARBA00023002"/>
    </source>
</evidence>
<dbReference type="SUPFAM" id="SSF53223">
    <property type="entry name" value="Aminoacid dehydrogenase-like, N-terminal domain"/>
    <property type="match status" value="1"/>
</dbReference>
<dbReference type="PIRSF" id="PIRSF000185">
    <property type="entry name" value="Glu_DH"/>
    <property type="match status" value="1"/>
</dbReference>
<feature type="binding site" evidence="6">
    <location>
        <position position="94"/>
    </location>
    <ligand>
        <name>substrate</name>
    </ligand>
</feature>
<reference evidence="10" key="2">
    <citation type="submission" date="2020-01" db="EMBL/GenBank/DDBJ databases">
        <authorList>
            <person name="Hornung B."/>
        </authorList>
    </citation>
    <scope>NUCLEOTIDE SEQUENCE</scope>
    <source>
        <strain evidence="10">PacBioINE</strain>
    </source>
</reference>
<evidence type="ECO:0000313" key="11">
    <source>
        <dbReference type="EMBL" id="CEJ08311.1"/>
    </source>
</evidence>
<dbReference type="EMBL" id="LR746496">
    <property type="protein sequence ID" value="CAA7603390.1"/>
    <property type="molecule type" value="Genomic_DNA"/>
</dbReference>
<dbReference type="Gene3D" id="3.40.50.10860">
    <property type="entry name" value="Leucine Dehydrogenase, chain A, domain 1"/>
    <property type="match status" value="1"/>
</dbReference>
<dbReference type="KEGG" id="aacx:DEACI_4213"/>
<evidence type="ECO:0000313" key="10">
    <source>
        <dbReference type="EMBL" id="CAA7603390.1"/>
    </source>
</evidence>
<dbReference type="PANTHER" id="PTHR11606">
    <property type="entry name" value="GLUTAMATE DEHYDROGENASE"/>
    <property type="match status" value="1"/>
</dbReference>
<dbReference type="InterPro" id="IPR036291">
    <property type="entry name" value="NAD(P)-bd_dom_sf"/>
</dbReference>
<organism evidence="10">
    <name type="scientific">Acididesulfobacillus acetoxydans</name>
    <dbReference type="NCBI Taxonomy" id="1561005"/>
    <lineage>
        <taxon>Bacteria</taxon>
        <taxon>Bacillati</taxon>
        <taxon>Bacillota</taxon>
        <taxon>Clostridia</taxon>
        <taxon>Eubacteriales</taxon>
        <taxon>Peptococcaceae</taxon>
        <taxon>Acididesulfobacillus</taxon>
    </lineage>
</organism>
<dbReference type="Pfam" id="PF02812">
    <property type="entry name" value="ELFV_dehydrog_N"/>
    <property type="match status" value="1"/>
</dbReference>
<feature type="binding site" evidence="6">
    <location>
        <position position="190"/>
    </location>
    <ligand>
        <name>NAD(+)</name>
        <dbReference type="ChEBI" id="CHEBI:57540"/>
    </ligand>
</feature>
<evidence type="ECO:0000313" key="12">
    <source>
        <dbReference type="Proteomes" id="UP001071230"/>
    </source>
</evidence>
<protein>
    <recommendedName>
        <fullName evidence="2 4">Glutamate dehydrogenase</fullName>
    </recommendedName>
</protein>
<dbReference type="Proteomes" id="UP001071230">
    <property type="component" value="Unassembled WGS sequence"/>
</dbReference>
<dbReference type="GO" id="GO:0000166">
    <property type="term" value="F:nucleotide binding"/>
    <property type="evidence" value="ECO:0007669"/>
    <property type="project" value="UniProtKB-KW"/>
</dbReference>
<keyword evidence="6" id="KW-0547">Nucleotide-binding</keyword>
<dbReference type="Gene3D" id="3.40.50.720">
    <property type="entry name" value="NAD(P)-binding Rossmann-like Domain"/>
    <property type="match status" value="1"/>
</dbReference>
<dbReference type="EMBL" id="CDGJ01000080">
    <property type="protein sequence ID" value="CEJ08311.1"/>
    <property type="molecule type" value="Genomic_DNA"/>
</dbReference>
<keyword evidence="12" id="KW-1185">Reference proteome</keyword>
<dbReference type="InterPro" id="IPR014362">
    <property type="entry name" value="Glu_DH"/>
</dbReference>
<feature type="binding site" evidence="6">
    <location>
        <position position="70"/>
    </location>
    <ligand>
        <name>substrate</name>
    </ligand>
</feature>
<accession>A0A8S0X7K5</accession>
<feature type="binding site" evidence="6">
    <location>
        <position position="349"/>
    </location>
    <ligand>
        <name>substrate</name>
    </ligand>
</feature>
<dbReference type="InterPro" id="IPR033524">
    <property type="entry name" value="Glu/Leu/Phe/Val_DH_AS"/>
</dbReference>
<feature type="site" description="Important for catalysis" evidence="7">
    <location>
        <position position="146"/>
    </location>
</feature>
<dbReference type="PANTHER" id="PTHR11606:SF13">
    <property type="entry name" value="GLUTAMATE DEHYDROGENASE 1, MITOCHONDRIAL"/>
    <property type="match status" value="1"/>
</dbReference>
<dbReference type="CDD" id="cd01076">
    <property type="entry name" value="NAD_bind_1_Glu_DH"/>
    <property type="match status" value="1"/>
</dbReference>
<keyword evidence="3 4" id="KW-0560">Oxidoreductase</keyword>
<feature type="domain" description="Glutamate/phenylalanine/leucine/valine/L-tryptophan dehydrogenase C-terminal" evidence="9">
    <location>
        <begin position="186"/>
        <end position="414"/>
    </location>
</feature>
<dbReference type="SUPFAM" id="SSF51735">
    <property type="entry name" value="NAD(P)-binding Rossmann-fold domains"/>
    <property type="match status" value="1"/>
</dbReference>
<dbReference type="InterPro" id="IPR006097">
    <property type="entry name" value="Glu/Leu/Phe/Val/Trp_DH_dimer"/>
</dbReference>
<dbReference type="RefSeq" id="WP_240986602.1">
    <property type="nucleotide sequence ID" value="NZ_CDGJ01000080.1"/>
</dbReference>
<evidence type="ECO:0000256" key="1">
    <source>
        <dbReference type="ARBA" id="ARBA00006382"/>
    </source>
</evidence>
<dbReference type="InterPro" id="IPR006096">
    <property type="entry name" value="Glu/Leu/Phe/Val/Trp_DH_C"/>
</dbReference>
<dbReference type="InterPro" id="IPR046346">
    <property type="entry name" value="Aminoacid_DH-like_N_sf"/>
</dbReference>
<evidence type="ECO:0000256" key="5">
    <source>
        <dbReference type="PIRSR" id="PIRSR000185-1"/>
    </source>
</evidence>
<keyword evidence="6" id="KW-0520">NAD</keyword>
<proteinExistence type="inferred from homology"/>
<dbReference type="FunFam" id="3.40.50.10860:FF:000003">
    <property type="entry name" value="Glutamate dehydrogenase"/>
    <property type="match status" value="1"/>
</dbReference>
<dbReference type="PROSITE" id="PS00074">
    <property type="entry name" value="GLFV_DEHYDROGENASE"/>
    <property type="match status" value="1"/>
</dbReference>
<dbReference type="PRINTS" id="PR00082">
    <property type="entry name" value="GLFDHDRGNASE"/>
</dbReference>
<dbReference type="InterPro" id="IPR033922">
    <property type="entry name" value="NAD_bind_Glu_DH"/>
</dbReference>
<evidence type="ECO:0000256" key="7">
    <source>
        <dbReference type="PIRSR" id="PIRSR000185-3"/>
    </source>
</evidence>
<feature type="active site" description="Proton donor" evidence="5">
    <location>
        <position position="106"/>
    </location>
</feature>
<dbReference type="InterPro" id="IPR006095">
    <property type="entry name" value="Glu/Leu/Phe/Val/Trp_DH"/>
</dbReference>
<dbReference type="GO" id="GO:0006538">
    <property type="term" value="P:L-glutamate catabolic process"/>
    <property type="evidence" value="ECO:0007669"/>
    <property type="project" value="TreeGrafter"/>
</dbReference>
<feature type="binding site" evidence="6">
    <location>
        <position position="221"/>
    </location>
    <ligand>
        <name>NAD(+)</name>
        <dbReference type="ChEBI" id="CHEBI:57540"/>
    </ligand>
</feature>
<dbReference type="SMART" id="SM00839">
    <property type="entry name" value="ELFV_dehydrog"/>
    <property type="match status" value="1"/>
</dbReference>
<dbReference type="Pfam" id="PF00208">
    <property type="entry name" value="ELFV_dehydrog"/>
    <property type="match status" value="1"/>
</dbReference>
<gene>
    <name evidence="11" type="ORF">DEACI_2787</name>
    <name evidence="10" type="ORF">DEACI_4213</name>
</gene>
<dbReference type="GO" id="GO:0004352">
    <property type="term" value="F:glutamate dehydrogenase (NAD+) activity"/>
    <property type="evidence" value="ECO:0007669"/>
    <property type="project" value="TreeGrafter"/>
</dbReference>
<dbReference type="Proteomes" id="UP000836597">
    <property type="component" value="Chromosome"/>
</dbReference>
<evidence type="ECO:0000256" key="8">
    <source>
        <dbReference type="RuleBase" id="RU004417"/>
    </source>
</evidence>
<comment type="similarity">
    <text evidence="1 4 8">Belongs to the Glu/Leu/Phe/Val dehydrogenases family.</text>
</comment>
<reference evidence="11" key="1">
    <citation type="submission" date="2014-11" db="EMBL/GenBank/DDBJ databases">
        <authorList>
            <person name="Hornung B.V."/>
        </authorList>
    </citation>
    <scope>NUCLEOTIDE SEQUENCE</scope>
    <source>
        <strain evidence="11">INE</strain>
    </source>
</reference>
<evidence type="ECO:0000256" key="6">
    <source>
        <dbReference type="PIRSR" id="PIRSR000185-2"/>
    </source>
</evidence>
<evidence type="ECO:0000256" key="2">
    <source>
        <dbReference type="ARBA" id="ARBA00012896"/>
    </source>
</evidence>
<name>A0A8S0X7K5_9FIRM</name>
<dbReference type="AlphaFoldDB" id="A0A8S0X7K5"/>